<keyword evidence="1" id="KW-0479">Metal-binding</keyword>
<dbReference type="PANTHER" id="PTHR46179:SF19">
    <property type="entry name" value="C2H2 FINGER DOMAIN TRANSCRIPTION FACTOR (EUROFUNG)-RELATED"/>
    <property type="match status" value="1"/>
</dbReference>
<evidence type="ECO:0000313" key="4">
    <source>
        <dbReference type="EMBL" id="QEE04395.1"/>
    </source>
</evidence>
<dbReference type="InterPro" id="IPR051061">
    <property type="entry name" value="Zinc_finger_trans_reg"/>
</dbReference>
<proteinExistence type="predicted"/>
<keyword evidence="1" id="KW-0863">Zinc-finger</keyword>
<feature type="compositionally biased region" description="Pro residues" evidence="2">
    <location>
        <begin position="307"/>
        <end position="316"/>
    </location>
</feature>
<evidence type="ECO:0000259" key="3">
    <source>
        <dbReference type="PROSITE" id="PS50157"/>
    </source>
</evidence>
<feature type="compositionally biased region" description="Polar residues" evidence="2">
    <location>
        <begin position="127"/>
        <end position="145"/>
    </location>
</feature>
<dbReference type="GO" id="GO:0006357">
    <property type="term" value="P:regulation of transcription by RNA polymerase II"/>
    <property type="evidence" value="ECO:0007669"/>
    <property type="project" value="TreeGrafter"/>
</dbReference>
<dbReference type="InterPro" id="IPR013087">
    <property type="entry name" value="Znf_C2H2_type"/>
</dbReference>
<dbReference type="GO" id="GO:0005634">
    <property type="term" value="C:nucleus"/>
    <property type="evidence" value="ECO:0007669"/>
    <property type="project" value="TreeGrafter"/>
</dbReference>
<feature type="compositionally biased region" description="Polar residues" evidence="2">
    <location>
        <begin position="352"/>
        <end position="366"/>
    </location>
</feature>
<feature type="region of interest" description="Disordered" evidence="2">
    <location>
        <begin position="168"/>
        <end position="397"/>
    </location>
</feature>
<reference evidence="4" key="1">
    <citation type="submission" date="2019-01" db="EMBL/GenBank/DDBJ databases">
        <title>Identification and analysis of a cellulase hyperproducing mutant of Humicola insolens.</title>
        <authorList>
            <person name="Chen Y."/>
            <person name="Li J."/>
            <person name="Zhang Y."/>
            <person name="Liu B."/>
            <person name="Zhang Z."/>
            <person name="Xu X."/>
            <person name="Zhang W."/>
        </authorList>
    </citation>
    <scope>NUCLEOTIDE SEQUENCE</scope>
</reference>
<sequence>MTATNAPSPGQASTPAVYDPDEGFLRDSPPLQPLRPTLQPAQSPASSSSSSSSSSSQESDNKDSTRRRRMKPSQGDAVLIGYLDSHRRERSAYFGDFGADEPDDDVEDDPGMREDTETLDENWGSGDASTRQDSSAHSTGNSMAATRTDEGSDQASLLKSLAATALAATAERAPQTAQPDAGLTRPVADHDASIKPQPTRAMSISTMQPEPLVGGRNAPIPSPYSPRSVHSPRESGATPSSYRTDLKSPTTSIRSTTTHSEGLPPISPNRFESNGQSLPSIRQQLGGELPPLTPGPVVGSSMRGPHPGFPASPPPAMQQRLLPSLGSPPLPPSTDPYRDNPLSPGGHPLAPSVTSPGFYYQQNGQQRRPPEFGSTSSETSSARPSSASPPASAFDRMSIDGITVQPTTGNYVCKYPGCTMPPFQTQYLLNSHAKVHSSERPHYCPVPGCPRGEGGKGFKRKNEMIRHGLVHASPGYVCPFCPDRDHKYPRPDNLQRYGPPSSNAISERYVF</sequence>
<evidence type="ECO:0000256" key="1">
    <source>
        <dbReference type="PROSITE-ProRule" id="PRU00042"/>
    </source>
</evidence>
<dbReference type="SUPFAM" id="SSF57667">
    <property type="entry name" value="beta-beta-alpha zinc fingers"/>
    <property type="match status" value="1"/>
</dbReference>
<dbReference type="PROSITE" id="PS50157">
    <property type="entry name" value="ZINC_FINGER_C2H2_2"/>
    <property type="match status" value="1"/>
</dbReference>
<feature type="domain" description="C2H2-type" evidence="3">
    <location>
        <begin position="411"/>
        <end position="441"/>
    </location>
</feature>
<keyword evidence="1" id="KW-0862">Zinc</keyword>
<evidence type="ECO:0000256" key="2">
    <source>
        <dbReference type="SAM" id="MobiDB-lite"/>
    </source>
</evidence>
<feature type="compositionally biased region" description="Polar residues" evidence="2">
    <location>
        <begin position="270"/>
        <end position="283"/>
    </location>
</feature>
<name>A0A5B9CTW5_HUMIN</name>
<accession>A0A5B9CTW5</accession>
<dbReference type="PANTHER" id="PTHR46179">
    <property type="entry name" value="ZINC FINGER PROTEIN"/>
    <property type="match status" value="1"/>
</dbReference>
<dbReference type="Gene3D" id="3.30.160.60">
    <property type="entry name" value="Classic Zinc Finger"/>
    <property type="match status" value="1"/>
</dbReference>
<feature type="compositionally biased region" description="Low complexity" evidence="2">
    <location>
        <begin position="34"/>
        <end position="56"/>
    </location>
</feature>
<feature type="compositionally biased region" description="Low complexity" evidence="2">
    <location>
        <begin position="285"/>
        <end position="299"/>
    </location>
</feature>
<dbReference type="AlphaFoldDB" id="A0A5B9CTW5"/>
<feature type="compositionally biased region" description="Acidic residues" evidence="2">
    <location>
        <begin position="98"/>
        <end position="109"/>
    </location>
</feature>
<dbReference type="InterPro" id="IPR036236">
    <property type="entry name" value="Znf_C2H2_sf"/>
</dbReference>
<feature type="compositionally biased region" description="Polar residues" evidence="2">
    <location>
        <begin position="1"/>
        <end position="14"/>
    </location>
</feature>
<dbReference type="EMBL" id="MK468690">
    <property type="protein sequence ID" value="QEE04395.1"/>
    <property type="molecule type" value="Genomic_DNA"/>
</dbReference>
<feature type="compositionally biased region" description="Polar residues" evidence="2">
    <location>
        <begin position="237"/>
        <end position="260"/>
    </location>
</feature>
<protein>
    <submittedName>
        <fullName evidence="4">CELR1</fullName>
    </submittedName>
</protein>
<gene>
    <name evidence="4" type="primary">celR1</name>
</gene>
<dbReference type="GO" id="GO:0008270">
    <property type="term" value="F:zinc ion binding"/>
    <property type="evidence" value="ECO:0007669"/>
    <property type="project" value="UniProtKB-KW"/>
</dbReference>
<organism evidence="4">
    <name type="scientific">Humicola insolens</name>
    <name type="common">Soft-rot fungus</name>
    <dbReference type="NCBI Taxonomy" id="85995"/>
    <lineage>
        <taxon>Eukaryota</taxon>
        <taxon>Fungi</taxon>
        <taxon>Dikarya</taxon>
        <taxon>Ascomycota</taxon>
        <taxon>Pezizomycotina</taxon>
        <taxon>Sordariomycetes</taxon>
        <taxon>Sordariomycetidae</taxon>
        <taxon>Sordariales</taxon>
        <taxon>Chaetomiaceae</taxon>
        <taxon>Mycothermus</taxon>
    </lineage>
</organism>
<dbReference type="SMART" id="SM00355">
    <property type="entry name" value="ZnF_C2H2"/>
    <property type="match status" value="2"/>
</dbReference>
<feature type="region of interest" description="Disordered" evidence="2">
    <location>
        <begin position="1"/>
        <end position="156"/>
    </location>
</feature>
<feature type="compositionally biased region" description="Low complexity" evidence="2">
    <location>
        <begin position="371"/>
        <end position="394"/>
    </location>
</feature>